<dbReference type="PANTHER" id="PTHR46148:SF44">
    <property type="entry name" value="GAG-POL POLYPROTEIN"/>
    <property type="match status" value="1"/>
</dbReference>
<dbReference type="Gene3D" id="3.30.420.10">
    <property type="entry name" value="Ribonuclease H-like superfamily/Ribonuclease H"/>
    <property type="match status" value="1"/>
</dbReference>
<gene>
    <name evidence="2" type="ORF">MTR67_007088</name>
</gene>
<dbReference type="GO" id="GO:0015074">
    <property type="term" value="P:DNA integration"/>
    <property type="evidence" value="ECO:0007669"/>
    <property type="project" value="InterPro"/>
</dbReference>
<proteinExistence type="predicted"/>
<protein>
    <recommendedName>
        <fullName evidence="1">Integrase catalytic domain-containing protein</fullName>
    </recommendedName>
</protein>
<evidence type="ECO:0000259" key="1">
    <source>
        <dbReference type="PROSITE" id="PS50994"/>
    </source>
</evidence>
<name>A0AAF0TEQ1_SOLVR</name>
<dbReference type="InterPro" id="IPR036397">
    <property type="entry name" value="RNaseH_sf"/>
</dbReference>
<accession>A0AAF0TEQ1</accession>
<dbReference type="AlphaFoldDB" id="A0AAF0TEQ1"/>
<dbReference type="SUPFAM" id="SSF53098">
    <property type="entry name" value="Ribonuclease H-like"/>
    <property type="match status" value="1"/>
</dbReference>
<dbReference type="InterPro" id="IPR056924">
    <property type="entry name" value="SH3_Tf2-1"/>
</dbReference>
<dbReference type="InterPro" id="IPR012337">
    <property type="entry name" value="RNaseH-like_sf"/>
</dbReference>
<sequence length="286" mass="33527">MDYSLERLAELYINEIVRLHGIPVSIVSDRDPRFTSRFWGSLQEALGTKLKFSTSFHPQTDGQSERVIQILEDMLRACIMEFEGSWDKHLALIEFSYNNSYQSNIGMSPYEGLYGRKCWFPLCWSEVGDRKLVGPEIVQQTEDKVKIIKDRLKISSDRLKLYVDLKRRDIEYQVGDKVFLKVSPWKKIMRFGQKGKLSPRFIGPYEVLERVRPVAYKLALPPELEKIHNVFHVSMLRRYRSDPSHVLLVESIEVNPDLTYDEEPILIQAREVKQLRNKRIPLVKVL</sequence>
<dbReference type="InterPro" id="IPR001584">
    <property type="entry name" value="Integrase_cat-core"/>
</dbReference>
<evidence type="ECO:0000313" key="2">
    <source>
        <dbReference type="EMBL" id="WMV13703.1"/>
    </source>
</evidence>
<dbReference type="GO" id="GO:0003676">
    <property type="term" value="F:nucleic acid binding"/>
    <property type="evidence" value="ECO:0007669"/>
    <property type="project" value="InterPro"/>
</dbReference>
<keyword evidence="3" id="KW-1185">Reference proteome</keyword>
<evidence type="ECO:0000313" key="3">
    <source>
        <dbReference type="Proteomes" id="UP001234989"/>
    </source>
</evidence>
<reference evidence="2" key="1">
    <citation type="submission" date="2023-08" db="EMBL/GenBank/DDBJ databases">
        <title>A de novo genome assembly of Solanum verrucosum Schlechtendal, a Mexican diploid species geographically isolated from the other diploid A-genome species in potato relatives.</title>
        <authorList>
            <person name="Hosaka K."/>
        </authorList>
    </citation>
    <scope>NUCLEOTIDE SEQUENCE</scope>
    <source>
        <tissue evidence="2">Young leaves</tissue>
    </source>
</reference>
<feature type="domain" description="Integrase catalytic" evidence="1">
    <location>
        <begin position="1"/>
        <end position="117"/>
    </location>
</feature>
<dbReference type="Proteomes" id="UP001234989">
    <property type="component" value="Chromosome 2"/>
</dbReference>
<dbReference type="Pfam" id="PF24626">
    <property type="entry name" value="SH3_Tf2-1"/>
    <property type="match status" value="1"/>
</dbReference>
<dbReference type="PROSITE" id="PS50994">
    <property type="entry name" value="INTEGRASE"/>
    <property type="match status" value="1"/>
</dbReference>
<organism evidence="2 3">
    <name type="scientific">Solanum verrucosum</name>
    <dbReference type="NCBI Taxonomy" id="315347"/>
    <lineage>
        <taxon>Eukaryota</taxon>
        <taxon>Viridiplantae</taxon>
        <taxon>Streptophyta</taxon>
        <taxon>Embryophyta</taxon>
        <taxon>Tracheophyta</taxon>
        <taxon>Spermatophyta</taxon>
        <taxon>Magnoliopsida</taxon>
        <taxon>eudicotyledons</taxon>
        <taxon>Gunneridae</taxon>
        <taxon>Pentapetalae</taxon>
        <taxon>asterids</taxon>
        <taxon>lamiids</taxon>
        <taxon>Solanales</taxon>
        <taxon>Solanaceae</taxon>
        <taxon>Solanoideae</taxon>
        <taxon>Solaneae</taxon>
        <taxon>Solanum</taxon>
    </lineage>
</organism>
<dbReference type="PANTHER" id="PTHR46148">
    <property type="entry name" value="CHROMO DOMAIN-CONTAINING PROTEIN"/>
    <property type="match status" value="1"/>
</dbReference>
<dbReference type="EMBL" id="CP133613">
    <property type="protein sequence ID" value="WMV13703.1"/>
    <property type="molecule type" value="Genomic_DNA"/>
</dbReference>